<proteinExistence type="predicted"/>
<evidence type="ECO:0000313" key="1">
    <source>
        <dbReference type="EMBL" id="GAF78395.1"/>
    </source>
</evidence>
<comment type="caution">
    <text evidence="1">The sequence shown here is derived from an EMBL/GenBank/DDBJ whole genome shotgun (WGS) entry which is preliminary data.</text>
</comment>
<accession>X0TQI6</accession>
<sequence>KAANDKARAQIEGFKAQTGRMELQVKAAETGVKINTEKIEAFGKQLDNTEKIINITSVGKFAREEIKQSGAISK</sequence>
<feature type="non-terminal residue" evidence="1">
    <location>
        <position position="1"/>
    </location>
</feature>
<protein>
    <submittedName>
        <fullName evidence="1">Uncharacterized protein</fullName>
    </submittedName>
</protein>
<dbReference type="EMBL" id="BARS01004449">
    <property type="protein sequence ID" value="GAF78395.1"/>
    <property type="molecule type" value="Genomic_DNA"/>
</dbReference>
<gene>
    <name evidence="1" type="ORF">S01H1_08693</name>
</gene>
<dbReference type="AlphaFoldDB" id="X0TQI6"/>
<name>X0TQI6_9ZZZZ</name>
<reference evidence="1" key="1">
    <citation type="journal article" date="2014" name="Front. Microbiol.">
        <title>High frequency of phylogenetically diverse reductive dehalogenase-homologous genes in deep subseafloor sedimentary metagenomes.</title>
        <authorList>
            <person name="Kawai M."/>
            <person name="Futagami T."/>
            <person name="Toyoda A."/>
            <person name="Takaki Y."/>
            <person name="Nishi S."/>
            <person name="Hori S."/>
            <person name="Arai W."/>
            <person name="Tsubouchi T."/>
            <person name="Morono Y."/>
            <person name="Uchiyama I."/>
            <person name="Ito T."/>
            <person name="Fujiyama A."/>
            <person name="Inagaki F."/>
            <person name="Takami H."/>
        </authorList>
    </citation>
    <scope>NUCLEOTIDE SEQUENCE</scope>
    <source>
        <strain evidence="1">Expedition CK06-06</strain>
    </source>
</reference>
<organism evidence="1">
    <name type="scientific">marine sediment metagenome</name>
    <dbReference type="NCBI Taxonomy" id="412755"/>
    <lineage>
        <taxon>unclassified sequences</taxon>
        <taxon>metagenomes</taxon>
        <taxon>ecological metagenomes</taxon>
    </lineage>
</organism>